<protein>
    <submittedName>
        <fullName evidence="3">(northern house mosquito) hypothetical protein</fullName>
    </submittedName>
</protein>
<organism evidence="3">
    <name type="scientific">Culex pipiens</name>
    <name type="common">House mosquito</name>
    <dbReference type="NCBI Taxonomy" id="7175"/>
    <lineage>
        <taxon>Eukaryota</taxon>
        <taxon>Metazoa</taxon>
        <taxon>Ecdysozoa</taxon>
        <taxon>Arthropoda</taxon>
        <taxon>Hexapoda</taxon>
        <taxon>Insecta</taxon>
        <taxon>Pterygota</taxon>
        <taxon>Neoptera</taxon>
        <taxon>Endopterygota</taxon>
        <taxon>Diptera</taxon>
        <taxon>Nematocera</taxon>
        <taxon>Culicoidea</taxon>
        <taxon>Culicidae</taxon>
        <taxon>Culicinae</taxon>
        <taxon>Culicini</taxon>
        <taxon>Culex</taxon>
        <taxon>Culex</taxon>
    </lineage>
</organism>
<dbReference type="AlphaFoldDB" id="A0A8D8DEU0"/>
<evidence type="ECO:0000313" key="3">
    <source>
        <dbReference type="EMBL" id="CAG6509509.1"/>
    </source>
</evidence>
<dbReference type="EMBL" id="HBUE01264765">
    <property type="protein sequence ID" value="CAG6560889.1"/>
    <property type="molecule type" value="Transcribed_RNA"/>
</dbReference>
<sequence>MRIGLLVICGLALLALVSGSPVKCSDCNKNECECKRKILKASTVAPSRFTKTKICEETNPTDLHPIKDICSCTDVAQVRPHSRNNEDTPRFAHSTSCECGYEDSQPESQPV</sequence>
<evidence type="ECO:0000256" key="1">
    <source>
        <dbReference type="SAM" id="MobiDB-lite"/>
    </source>
</evidence>
<reference evidence="3" key="1">
    <citation type="submission" date="2021-05" db="EMBL/GenBank/DDBJ databases">
        <authorList>
            <person name="Alioto T."/>
            <person name="Alioto T."/>
            <person name="Gomez Garrido J."/>
        </authorList>
    </citation>
    <scope>NUCLEOTIDE SEQUENCE</scope>
</reference>
<feature type="chain" id="PRO_5036260560" evidence="2">
    <location>
        <begin position="20"/>
        <end position="111"/>
    </location>
</feature>
<evidence type="ECO:0000256" key="2">
    <source>
        <dbReference type="SAM" id="SignalP"/>
    </source>
</evidence>
<keyword evidence="2" id="KW-0732">Signal</keyword>
<feature type="signal peptide" evidence="2">
    <location>
        <begin position="1"/>
        <end position="19"/>
    </location>
</feature>
<dbReference type="EMBL" id="HBUE01159627">
    <property type="protein sequence ID" value="CAG6509509.1"/>
    <property type="molecule type" value="Transcribed_RNA"/>
</dbReference>
<proteinExistence type="predicted"/>
<name>A0A8D8DEU0_CULPI</name>
<feature type="region of interest" description="Disordered" evidence="1">
    <location>
        <begin position="80"/>
        <end position="111"/>
    </location>
</feature>
<accession>A0A8D8DEU0</accession>